<dbReference type="AlphaFoldDB" id="A0A7I4XX59"/>
<reference evidence="2" key="1">
    <citation type="submission" date="2020-12" db="UniProtKB">
        <authorList>
            <consortium name="WormBaseParasite"/>
        </authorList>
    </citation>
    <scope>IDENTIFICATION</scope>
    <source>
        <strain evidence="2">MHco3</strain>
    </source>
</reference>
<evidence type="ECO:0000313" key="2">
    <source>
        <dbReference type="WBParaSite" id="HCON_00018390-00001"/>
    </source>
</evidence>
<proteinExistence type="predicted"/>
<evidence type="ECO:0000313" key="1">
    <source>
        <dbReference type="Proteomes" id="UP000025227"/>
    </source>
</evidence>
<organism evidence="1 2">
    <name type="scientific">Haemonchus contortus</name>
    <name type="common">Barber pole worm</name>
    <dbReference type="NCBI Taxonomy" id="6289"/>
    <lineage>
        <taxon>Eukaryota</taxon>
        <taxon>Metazoa</taxon>
        <taxon>Ecdysozoa</taxon>
        <taxon>Nematoda</taxon>
        <taxon>Chromadorea</taxon>
        <taxon>Rhabditida</taxon>
        <taxon>Rhabditina</taxon>
        <taxon>Rhabditomorpha</taxon>
        <taxon>Strongyloidea</taxon>
        <taxon>Trichostrongylidae</taxon>
        <taxon>Haemonchus</taxon>
    </lineage>
</organism>
<dbReference type="Proteomes" id="UP000025227">
    <property type="component" value="Unplaced"/>
</dbReference>
<dbReference type="WBParaSite" id="HCON_00018390-00001">
    <property type="protein sequence ID" value="HCON_00018390-00001"/>
    <property type="gene ID" value="HCON_00018390"/>
</dbReference>
<keyword evidence="1" id="KW-1185">Reference proteome</keyword>
<sequence length="172" mass="20822">MLRNHQTDLIDYRDGQTLQEGTAREALPWRSKLLPAWTYGKSRPVPIRRLRHLERLTAMGAYPKEKLVQWIQQSFPWWSADAYSDWENWWDGLWLATPPDMYDEQREYDPEGWKLLMEGKEEDYHMLETRFPWKLKGEATTTGFPYRLAWKFLHHFAHRKQLPIGAFEWLEL</sequence>
<accession>A0A7I4XX59</accession>
<name>A0A7I4XX59_HAECO</name>
<protein>
    <submittedName>
        <fullName evidence="2">Cytoplasmic protein</fullName>
    </submittedName>
</protein>